<sequence>MDIVGFAQRLAGPGLNLLAFAKIYFFWSLPILLVGMFFLDTWVVVEILYFRVIKSSSANHFVDWSSDDKIRAGVLLGVYGFLLVNTAGSISYCWLLAHFHAKSYKMPSPEFPVPRPRTVMQTTRAISEQSDFAALGVQGCRPNRCEHSCGNSSQWKGDRMYHCRFGYELCLPVFDHFCYWLWTPVYLHTIKPYSMFLPLLFLYSTYSLALMSWALCSPFIRGLSRWSYVVVALASLFTLVAAYKNVVFQWNMIVFKNRVGKERDQRLYNDERWVWRMAILHSNGSLVLDEPGYNPYSQGGKWANAQEVLGEWYQMPFWFWQPRRVGQYGCHWNLDNDTTISAGYMIHANGIRHHQMSALPLEEGVLSPSMSTLSASSSRTSPPV</sequence>
<evidence type="ECO:0000256" key="2">
    <source>
        <dbReference type="ARBA" id="ARBA00022692"/>
    </source>
</evidence>
<dbReference type="AlphaFoldDB" id="A0A166ZBW7"/>
<gene>
    <name evidence="10" type="ORF">CT0861_12003</name>
</gene>
<evidence type="ECO:0000256" key="8">
    <source>
        <dbReference type="RuleBase" id="RU079119"/>
    </source>
</evidence>
<evidence type="ECO:0000256" key="1">
    <source>
        <dbReference type="ARBA" id="ARBA00004141"/>
    </source>
</evidence>
<evidence type="ECO:0000313" key="10">
    <source>
        <dbReference type="EMBL" id="KZL78690.1"/>
    </source>
</evidence>
<evidence type="ECO:0000256" key="3">
    <source>
        <dbReference type="ARBA" id="ARBA00022989"/>
    </source>
</evidence>
<dbReference type="GO" id="GO:0016020">
    <property type="term" value="C:membrane"/>
    <property type="evidence" value="ECO:0007669"/>
    <property type="project" value="UniProtKB-SubCell"/>
</dbReference>
<feature type="transmembrane region" description="Helical" evidence="8">
    <location>
        <begin position="196"/>
        <end position="220"/>
    </location>
</feature>
<name>A0A166ZBW7_9PEZI</name>
<comment type="domain">
    <text evidence="8">The DHHC domain is required for palmitoyltransferase activity.</text>
</comment>
<evidence type="ECO:0000256" key="6">
    <source>
        <dbReference type="ARBA" id="ARBA00023288"/>
    </source>
</evidence>
<evidence type="ECO:0000256" key="4">
    <source>
        <dbReference type="ARBA" id="ARBA00023136"/>
    </source>
</evidence>
<evidence type="ECO:0000256" key="7">
    <source>
        <dbReference type="ARBA" id="ARBA00048048"/>
    </source>
</evidence>
<comment type="subcellular location">
    <subcellularLocation>
        <location evidence="1">Membrane</location>
        <topology evidence="1">Multi-pass membrane protein</topology>
    </subcellularLocation>
</comment>
<feature type="domain" description="Palmitoyltransferase DHHC" evidence="9">
    <location>
        <begin position="147"/>
        <end position="255"/>
    </location>
</feature>
<comment type="similarity">
    <text evidence="8">Belongs to the DHHC palmitoyltransferase family.</text>
</comment>
<comment type="caution">
    <text evidence="10">The sequence shown here is derived from an EMBL/GenBank/DDBJ whole genome shotgun (WGS) entry which is preliminary data.</text>
</comment>
<dbReference type="Proteomes" id="UP000076552">
    <property type="component" value="Unassembled WGS sequence"/>
</dbReference>
<organism evidence="10 11">
    <name type="scientific">Colletotrichum tofieldiae</name>
    <dbReference type="NCBI Taxonomy" id="708197"/>
    <lineage>
        <taxon>Eukaryota</taxon>
        <taxon>Fungi</taxon>
        <taxon>Dikarya</taxon>
        <taxon>Ascomycota</taxon>
        <taxon>Pezizomycotina</taxon>
        <taxon>Sordariomycetes</taxon>
        <taxon>Hypocreomycetidae</taxon>
        <taxon>Glomerellales</taxon>
        <taxon>Glomerellaceae</taxon>
        <taxon>Colletotrichum</taxon>
        <taxon>Colletotrichum spaethianum species complex</taxon>
    </lineage>
</organism>
<comment type="catalytic activity">
    <reaction evidence="7 8">
        <text>L-cysteinyl-[protein] + hexadecanoyl-CoA = S-hexadecanoyl-L-cysteinyl-[protein] + CoA</text>
        <dbReference type="Rhea" id="RHEA:36683"/>
        <dbReference type="Rhea" id="RHEA-COMP:10131"/>
        <dbReference type="Rhea" id="RHEA-COMP:11032"/>
        <dbReference type="ChEBI" id="CHEBI:29950"/>
        <dbReference type="ChEBI" id="CHEBI:57287"/>
        <dbReference type="ChEBI" id="CHEBI:57379"/>
        <dbReference type="ChEBI" id="CHEBI:74151"/>
        <dbReference type="EC" id="2.3.1.225"/>
    </reaction>
</comment>
<feature type="transmembrane region" description="Helical" evidence="8">
    <location>
        <begin position="226"/>
        <end position="248"/>
    </location>
</feature>
<keyword evidence="4 8" id="KW-0472">Membrane</keyword>
<protein>
    <recommendedName>
        <fullName evidence="8">Palmitoyltransferase</fullName>
        <ecNumber evidence="8">2.3.1.225</ecNumber>
    </recommendedName>
</protein>
<dbReference type="InterPro" id="IPR001594">
    <property type="entry name" value="Palmitoyltrfase_DHHC"/>
</dbReference>
<evidence type="ECO:0000313" key="11">
    <source>
        <dbReference type="Proteomes" id="UP000076552"/>
    </source>
</evidence>
<dbReference type="GO" id="GO:0019706">
    <property type="term" value="F:protein-cysteine S-palmitoyltransferase activity"/>
    <property type="evidence" value="ECO:0007669"/>
    <property type="project" value="UniProtKB-EC"/>
</dbReference>
<dbReference type="EMBL" id="LFIV01000001">
    <property type="protein sequence ID" value="KZL78690.1"/>
    <property type="molecule type" value="Genomic_DNA"/>
</dbReference>
<evidence type="ECO:0000259" key="9">
    <source>
        <dbReference type="Pfam" id="PF01529"/>
    </source>
</evidence>
<evidence type="ECO:0000256" key="5">
    <source>
        <dbReference type="ARBA" id="ARBA00023139"/>
    </source>
</evidence>
<reference evidence="10 11" key="1">
    <citation type="submission" date="2015-06" db="EMBL/GenBank/DDBJ databases">
        <title>Survival trade-offs in plant roots during colonization by closely related pathogenic and mutualistic fungi.</title>
        <authorList>
            <person name="Hacquard S."/>
            <person name="Kracher B."/>
            <person name="Hiruma K."/>
            <person name="Weinman A."/>
            <person name="Muench P."/>
            <person name="Garrido Oter R."/>
            <person name="Ver Loren van Themaat E."/>
            <person name="Dallerey J.-F."/>
            <person name="Damm U."/>
            <person name="Henrissat B."/>
            <person name="Lespinet O."/>
            <person name="Thon M."/>
            <person name="Kemen E."/>
            <person name="McHardy A.C."/>
            <person name="Schulze-Lefert P."/>
            <person name="O'Connell R.J."/>
        </authorList>
    </citation>
    <scope>NUCLEOTIDE SEQUENCE [LARGE SCALE GENOMIC DNA]</scope>
    <source>
        <strain evidence="10 11">0861</strain>
    </source>
</reference>
<dbReference type="Pfam" id="PF01529">
    <property type="entry name" value="DHHC"/>
    <property type="match status" value="1"/>
</dbReference>
<feature type="transmembrane region" description="Helical" evidence="8">
    <location>
        <begin position="24"/>
        <end position="50"/>
    </location>
</feature>
<keyword evidence="8" id="KW-0808">Transferase</keyword>
<keyword evidence="6" id="KW-0449">Lipoprotein</keyword>
<dbReference type="STRING" id="708197.A0A166ZBW7"/>
<keyword evidence="2 8" id="KW-0812">Transmembrane</keyword>
<keyword evidence="3 8" id="KW-1133">Transmembrane helix</keyword>
<accession>A0A166ZBW7</accession>
<proteinExistence type="inferred from homology"/>
<feature type="transmembrane region" description="Helical" evidence="8">
    <location>
        <begin position="70"/>
        <end position="97"/>
    </location>
</feature>
<keyword evidence="5" id="KW-0564">Palmitate</keyword>
<keyword evidence="11" id="KW-1185">Reference proteome</keyword>
<dbReference type="EC" id="2.3.1.225" evidence="8"/>
<keyword evidence="8" id="KW-0012">Acyltransferase</keyword>
<dbReference type="PROSITE" id="PS50216">
    <property type="entry name" value="DHHC"/>
    <property type="match status" value="1"/>
</dbReference>